<accession>A0A0D3KK94</accession>
<dbReference type="NCBIfam" id="TIGR00090">
    <property type="entry name" value="rsfS_iojap_ybeB"/>
    <property type="match status" value="1"/>
</dbReference>
<reference evidence="3" key="1">
    <citation type="journal article" date="2013" name="Nature">
        <title>Pan genome of the phytoplankton Emiliania underpins its global distribution.</title>
        <authorList>
            <person name="Read B.A."/>
            <person name="Kegel J."/>
            <person name="Klute M.J."/>
            <person name="Kuo A."/>
            <person name="Lefebvre S.C."/>
            <person name="Maumus F."/>
            <person name="Mayer C."/>
            <person name="Miller J."/>
            <person name="Monier A."/>
            <person name="Salamov A."/>
            <person name="Young J."/>
            <person name="Aguilar M."/>
            <person name="Claverie J.M."/>
            <person name="Frickenhaus S."/>
            <person name="Gonzalez K."/>
            <person name="Herman E.K."/>
            <person name="Lin Y.C."/>
            <person name="Napier J."/>
            <person name="Ogata H."/>
            <person name="Sarno A.F."/>
            <person name="Shmutz J."/>
            <person name="Schroeder D."/>
            <person name="de Vargas C."/>
            <person name="Verret F."/>
            <person name="von Dassow P."/>
            <person name="Valentin K."/>
            <person name="Van de Peer Y."/>
            <person name="Wheeler G."/>
            <person name="Dacks J.B."/>
            <person name="Delwiche C.F."/>
            <person name="Dyhrman S.T."/>
            <person name="Glockner G."/>
            <person name="John U."/>
            <person name="Richards T."/>
            <person name="Worden A.Z."/>
            <person name="Zhang X."/>
            <person name="Grigoriev I.V."/>
            <person name="Allen A.E."/>
            <person name="Bidle K."/>
            <person name="Borodovsky M."/>
            <person name="Bowler C."/>
            <person name="Brownlee C."/>
            <person name="Cock J.M."/>
            <person name="Elias M."/>
            <person name="Gladyshev V.N."/>
            <person name="Groth M."/>
            <person name="Guda C."/>
            <person name="Hadaegh A."/>
            <person name="Iglesias-Rodriguez M.D."/>
            <person name="Jenkins J."/>
            <person name="Jones B.M."/>
            <person name="Lawson T."/>
            <person name="Leese F."/>
            <person name="Lindquist E."/>
            <person name="Lobanov A."/>
            <person name="Lomsadze A."/>
            <person name="Malik S.B."/>
            <person name="Marsh M.E."/>
            <person name="Mackinder L."/>
            <person name="Mock T."/>
            <person name="Mueller-Roeber B."/>
            <person name="Pagarete A."/>
            <person name="Parker M."/>
            <person name="Probert I."/>
            <person name="Quesneville H."/>
            <person name="Raines C."/>
            <person name="Rensing S.A."/>
            <person name="Riano-Pachon D.M."/>
            <person name="Richier S."/>
            <person name="Rokitta S."/>
            <person name="Shiraiwa Y."/>
            <person name="Soanes D.M."/>
            <person name="van der Giezen M."/>
            <person name="Wahlund T.M."/>
            <person name="Williams B."/>
            <person name="Wilson W."/>
            <person name="Wolfe G."/>
            <person name="Wurch L.L."/>
        </authorList>
    </citation>
    <scope>NUCLEOTIDE SEQUENCE</scope>
</reference>
<keyword evidence="3" id="KW-1185">Reference proteome</keyword>
<comment type="similarity">
    <text evidence="1">Belongs to the Iojap/RsfS family.</text>
</comment>
<dbReference type="eggNOG" id="ENOG502SFE9">
    <property type="taxonomic scope" value="Eukaryota"/>
</dbReference>
<dbReference type="PaxDb" id="2903-EOD36179"/>
<dbReference type="Pfam" id="PF02410">
    <property type="entry name" value="RsfS"/>
    <property type="match status" value="1"/>
</dbReference>
<dbReference type="AlphaFoldDB" id="A0A0D3KK94"/>
<evidence type="ECO:0008006" key="4">
    <source>
        <dbReference type="Google" id="ProtNLM"/>
    </source>
</evidence>
<proteinExistence type="inferred from homology"/>
<dbReference type="HOGENOM" id="CLU_1581454_0_0_1"/>
<name>A0A0D3KK94_EMIH1</name>
<sequence length="169" mass="18239">MLRLAARRALSSSASQSAAALPSALTLNVRQPPTQSASDELLARLSEAEGDASGQKYAVRTLAELLVEGRGEEVAVLDLRAVPSKPSVDWFLFASARSRSHMRTLARSVSHSLKQSGVLMFGGPPLIEGGESDEWMLVDGGRAVVSVLTREARRSIQLEDHWLELGTLF</sequence>
<dbReference type="EnsemblProtists" id="EOD36179">
    <property type="protein sequence ID" value="EOD36179"/>
    <property type="gene ID" value="EMIHUDRAFT_362649"/>
</dbReference>
<dbReference type="PANTHER" id="PTHR21043:SF0">
    <property type="entry name" value="MITOCHONDRIAL ASSEMBLY OF RIBOSOMAL LARGE SUBUNIT PROTEIN 1"/>
    <property type="match status" value="1"/>
</dbReference>
<evidence type="ECO:0000313" key="2">
    <source>
        <dbReference type="EnsemblProtists" id="EOD36179"/>
    </source>
</evidence>
<dbReference type="InterPro" id="IPR043519">
    <property type="entry name" value="NT_sf"/>
</dbReference>
<dbReference type="RefSeq" id="XP_005788608.1">
    <property type="nucleotide sequence ID" value="XM_005788551.1"/>
</dbReference>
<dbReference type="GO" id="GO:0043023">
    <property type="term" value="F:ribosomal large subunit binding"/>
    <property type="evidence" value="ECO:0007669"/>
    <property type="project" value="TreeGrafter"/>
</dbReference>
<dbReference type="GeneID" id="17281450"/>
<dbReference type="SUPFAM" id="SSF81301">
    <property type="entry name" value="Nucleotidyltransferase"/>
    <property type="match status" value="1"/>
</dbReference>
<reference evidence="2" key="2">
    <citation type="submission" date="2024-10" db="UniProtKB">
        <authorList>
            <consortium name="EnsemblProtists"/>
        </authorList>
    </citation>
    <scope>IDENTIFICATION</scope>
</reference>
<dbReference type="GO" id="GO:0017148">
    <property type="term" value="P:negative regulation of translation"/>
    <property type="evidence" value="ECO:0007669"/>
    <property type="project" value="TreeGrafter"/>
</dbReference>
<dbReference type="GO" id="GO:0090071">
    <property type="term" value="P:negative regulation of ribosome biogenesis"/>
    <property type="evidence" value="ECO:0007669"/>
    <property type="project" value="TreeGrafter"/>
</dbReference>
<dbReference type="Gene3D" id="3.30.460.10">
    <property type="entry name" value="Beta Polymerase, domain 2"/>
    <property type="match status" value="1"/>
</dbReference>
<protein>
    <recommendedName>
        <fullName evidence="4">Ribosomal silencing factor RsfS</fullName>
    </recommendedName>
</protein>
<evidence type="ECO:0000313" key="3">
    <source>
        <dbReference type="Proteomes" id="UP000013827"/>
    </source>
</evidence>
<evidence type="ECO:0000256" key="1">
    <source>
        <dbReference type="ARBA" id="ARBA00010574"/>
    </source>
</evidence>
<organism evidence="2 3">
    <name type="scientific">Emiliania huxleyi (strain CCMP1516)</name>
    <dbReference type="NCBI Taxonomy" id="280463"/>
    <lineage>
        <taxon>Eukaryota</taxon>
        <taxon>Haptista</taxon>
        <taxon>Haptophyta</taxon>
        <taxon>Prymnesiophyceae</taxon>
        <taxon>Isochrysidales</taxon>
        <taxon>Noelaerhabdaceae</taxon>
        <taxon>Emiliania</taxon>
    </lineage>
</organism>
<dbReference type="InterPro" id="IPR004394">
    <property type="entry name" value="Iojap/RsfS/C7orf30"/>
</dbReference>
<dbReference type="Proteomes" id="UP000013827">
    <property type="component" value="Unassembled WGS sequence"/>
</dbReference>
<dbReference type="KEGG" id="ehx:EMIHUDRAFT_362649"/>
<dbReference type="PANTHER" id="PTHR21043">
    <property type="entry name" value="IOJAP SUPERFAMILY ORTHOLOG"/>
    <property type="match status" value="1"/>
</dbReference>